<evidence type="ECO:0000313" key="3">
    <source>
        <dbReference type="Proteomes" id="UP001209540"/>
    </source>
</evidence>
<accession>A0AAD5PCB4</accession>
<keyword evidence="1" id="KW-1133">Transmembrane helix</keyword>
<dbReference type="Proteomes" id="UP001209540">
    <property type="component" value="Unassembled WGS sequence"/>
</dbReference>
<comment type="caution">
    <text evidence="2">The sequence shown here is derived from an EMBL/GenBank/DDBJ whole genome shotgun (WGS) entry which is preliminary data.</text>
</comment>
<feature type="transmembrane region" description="Helical" evidence="1">
    <location>
        <begin position="63"/>
        <end position="84"/>
    </location>
</feature>
<proteinExistence type="predicted"/>
<keyword evidence="3" id="KW-1185">Reference proteome</keyword>
<sequence>MLDGILLVVDLGLTIGVGIAPKANVTYYYGYVTFGLIIYIILGIAFALSARQMSDSVLSEDKIFIVIYISMVFASIVGAIVVTMQSTFNVSNTHDFYVTFVLDTTLVKMIGSLCCLIFLVL</sequence>
<reference evidence="2" key="2">
    <citation type="submission" date="2023-02" db="EMBL/GenBank/DDBJ databases">
        <authorList>
            <consortium name="DOE Joint Genome Institute"/>
            <person name="Mondo S.J."/>
            <person name="Chang Y."/>
            <person name="Wang Y."/>
            <person name="Ahrendt S."/>
            <person name="Andreopoulos W."/>
            <person name="Barry K."/>
            <person name="Beard J."/>
            <person name="Benny G.L."/>
            <person name="Blankenship S."/>
            <person name="Bonito G."/>
            <person name="Cuomo C."/>
            <person name="Desiro A."/>
            <person name="Gervers K.A."/>
            <person name="Hundley H."/>
            <person name="Kuo A."/>
            <person name="LaButti K."/>
            <person name="Lang B.F."/>
            <person name="Lipzen A."/>
            <person name="O'Donnell K."/>
            <person name="Pangilinan J."/>
            <person name="Reynolds N."/>
            <person name="Sandor L."/>
            <person name="Smith M.W."/>
            <person name="Tsang A."/>
            <person name="Grigoriev I.V."/>
            <person name="Stajich J.E."/>
            <person name="Spatafora J.W."/>
        </authorList>
    </citation>
    <scope>NUCLEOTIDE SEQUENCE</scope>
    <source>
        <strain evidence="2">RSA 2281</strain>
    </source>
</reference>
<keyword evidence="1" id="KW-0472">Membrane</keyword>
<dbReference type="EMBL" id="JAIXMP010000020">
    <property type="protein sequence ID" value="KAI9257211.1"/>
    <property type="molecule type" value="Genomic_DNA"/>
</dbReference>
<evidence type="ECO:0000313" key="2">
    <source>
        <dbReference type="EMBL" id="KAI9257211.1"/>
    </source>
</evidence>
<dbReference type="AlphaFoldDB" id="A0AAD5PCB4"/>
<reference evidence="2" key="1">
    <citation type="journal article" date="2022" name="IScience">
        <title>Evolution of zygomycete secretomes and the origins of terrestrial fungal ecologies.</title>
        <authorList>
            <person name="Chang Y."/>
            <person name="Wang Y."/>
            <person name="Mondo S."/>
            <person name="Ahrendt S."/>
            <person name="Andreopoulos W."/>
            <person name="Barry K."/>
            <person name="Beard J."/>
            <person name="Benny G.L."/>
            <person name="Blankenship S."/>
            <person name="Bonito G."/>
            <person name="Cuomo C."/>
            <person name="Desiro A."/>
            <person name="Gervers K.A."/>
            <person name="Hundley H."/>
            <person name="Kuo A."/>
            <person name="LaButti K."/>
            <person name="Lang B.F."/>
            <person name="Lipzen A."/>
            <person name="O'Donnell K."/>
            <person name="Pangilinan J."/>
            <person name="Reynolds N."/>
            <person name="Sandor L."/>
            <person name="Smith M.E."/>
            <person name="Tsang A."/>
            <person name="Grigoriev I.V."/>
            <person name="Stajich J.E."/>
            <person name="Spatafora J.W."/>
        </authorList>
    </citation>
    <scope>NUCLEOTIDE SEQUENCE</scope>
    <source>
        <strain evidence="2">RSA 2281</strain>
    </source>
</reference>
<evidence type="ECO:0000256" key="1">
    <source>
        <dbReference type="SAM" id="Phobius"/>
    </source>
</evidence>
<gene>
    <name evidence="2" type="ORF">BDA99DRAFT_539318</name>
</gene>
<organism evidence="2 3">
    <name type="scientific">Phascolomyces articulosus</name>
    <dbReference type="NCBI Taxonomy" id="60185"/>
    <lineage>
        <taxon>Eukaryota</taxon>
        <taxon>Fungi</taxon>
        <taxon>Fungi incertae sedis</taxon>
        <taxon>Mucoromycota</taxon>
        <taxon>Mucoromycotina</taxon>
        <taxon>Mucoromycetes</taxon>
        <taxon>Mucorales</taxon>
        <taxon>Lichtheimiaceae</taxon>
        <taxon>Phascolomyces</taxon>
    </lineage>
</organism>
<keyword evidence="1" id="KW-0812">Transmembrane</keyword>
<feature type="transmembrane region" description="Helical" evidence="1">
    <location>
        <begin position="28"/>
        <end position="51"/>
    </location>
</feature>
<protein>
    <submittedName>
        <fullName evidence="2">Uncharacterized protein</fullName>
    </submittedName>
</protein>
<name>A0AAD5PCB4_9FUNG</name>
<feature type="transmembrane region" description="Helical" evidence="1">
    <location>
        <begin position="96"/>
        <end position="120"/>
    </location>
</feature>